<reference evidence="1" key="1">
    <citation type="journal article" date="2021" name="New Phytol.">
        <title>Evolutionary innovations through gain and loss of genes in the ectomycorrhizal Boletales.</title>
        <authorList>
            <person name="Wu G."/>
            <person name="Miyauchi S."/>
            <person name="Morin E."/>
            <person name="Kuo A."/>
            <person name="Drula E."/>
            <person name="Varga T."/>
            <person name="Kohler A."/>
            <person name="Feng B."/>
            <person name="Cao Y."/>
            <person name="Lipzen A."/>
            <person name="Daum C."/>
            <person name="Hundley H."/>
            <person name="Pangilinan J."/>
            <person name="Johnson J."/>
            <person name="Barry K."/>
            <person name="LaButti K."/>
            <person name="Ng V."/>
            <person name="Ahrendt S."/>
            <person name="Min B."/>
            <person name="Choi I.G."/>
            <person name="Park H."/>
            <person name="Plett J.M."/>
            <person name="Magnuson J."/>
            <person name="Spatafora J.W."/>
            <person name="Nagy L.G."/>
            <person name="Henrissat B."/>
            <person name="Grigoriev I.V."/>
            <person name="Yang Z.L."/>
            <person name="Xu J."/>
            <person name="Martin F.M."/>
        </authorList>
    </citation>
    <scope>NUCLEOTIDE SEQUENCE</scope>
    <source>
        <strain evidence="1">ATCC 28755</strain>
    </source>
</reference>
<evidence type="ECO:0000313" key="2">
    <source>
        <dbReference type="Proteomes" id="UP000790377"/>
    </source>
</evidence>
<dbReference type="Proteomes" id="UP000790377">
    <property type="component" value="Unassembled WGS sequence"/>
</dbReference>
<sequence length="315" mass="35604">MHEAISLRMRRVERNITSMKDDFLRRVDSVEDNIAAQILDLRAILATVHVSGNLNTVTSPVHAPSRLVMQPPSPSISANHPPPIVAVSQRVTSNPLDSSRQLGQCLPREAIPLENLGIAHLGDEQHPFDKTKIPEPPTLHFSQDIPGLFREWENSSLLVVNGRGIPIKYWGEFYKKCKGAKKTAWDALRSEWGNWKFIAEERQRFTSEEAFWSQYSDCDGKPLLYKHILNRLQHHRTTSTAQDASDARTFFAGNLDSPNAQGKFRYKKAGKSYLYTKDDVIAKKWQELLNTRPDIAAQWASMRPLLPTPTPSSAA</sequence>
<protein>
    <submittedName>
        <fullName evidence="1">Uncharacterized protein</fullName>
    </submittedName>
</protein>
<organism evidence="1 2">
    <name type="scientific">Hygrophoropsis aurantiaca</name>
    <dbReference type="NCBI Taxonomy" id="72124"/>
    <lineage>
        <taxon>Eukaryota</taxon>
        <taxon>Fungi</taxon>
        <taxon>Dikarya</taxon>
        <taxon>Basidiomycota</taxon>
        <taxon>Agaricomycotina</taxon>
        <taxon>Agaricomycetes</taxon>
        <taxon>Agaricomycetidae</taxon>
        <taxon>Boletales</taxon>
        <taxon>Coniophorineae</taxon>
        <taxon>Hygrophoropsidaceae</taxon>
        <taxon>Hygrophoropsis</taxon>
    </lineage>
</organism>
<comment type="caution">
    <text evidence="1">The sequence shown here is derived from an EMBL/GenBank/DDBJ whole genome shotgun (WGS) entry which is preliminary data.</text>
</comment>
<proteinExistence type="predicted"/>
<evidence type="ECO:0000313" key="1">
    <source>
        <dbReference type="EMBL" id="KAH7910370.1"/>
    </source>
</evidence>
<gene>
    <name evidence="1" type="ORF">BJ138DRAFT_1153062</name>
</gene>
<keyword evidence="2" id="KW-1185">Reference proteome</keyword>
<accession>A0ACB8AAQ1</accession>
<name>A0ACB8AAQ1_9AGAM</name>
<dbReference type="EMBL" id="MU267716">
    <property type="protein sequence ID" value="KAH7910370.1"/>
    <property type="molecule type" value="Genomic_DNA"/>
</dbReference>